<accession>A0A8B2PTA2</accession>
<dbReference type="Gene3D" id="2.40.50.100">
    <property type="match status" value="1"/>
</dbReference>
<dbReference type="Gene3D" id="2.40.30.170">
    <property type="match status" value="1"/>
</dbReference>
<dbReference type="GO" id="GO:0015562">
    <property type="term" value="F:efflux transmembrane transporter activity"/>
    <property type="evidence" value="ECO:0007669"/>
    <property type="project" value="TreeGrafter"/>
</dbReference>
<dbReference type="Gene3D" id="2.40.420.20">
    <property type="match status" value="1"/>
</dbReference>
<protein>
    <recommendedName>
        <fullName evidence="2">YknX-like C-terminal permuted SH3-like domain-containing protein</fullName>
    </recommendedName>
</protein>
<keyword evidence="4" id="KW-1185">Reference proteome</keyword>
<name>A0A8B2PTA2_9PROT</name>
<dbReference type="SUPFAM" id="SSF111369">
    <property type="entry name" value="HlyD-like secretion proteins"/>
    <property type="match status" value="1"/>
</dbReference>
<dbReference type="EMBL" id="AWFB01000040">
    <property type="protein sequence ID" value="RAN31952.1"/>
    <property type="molecule type" value="Genomic_DNA"/>
</dbReference>
<sequence>MILILVSGCRDAEPEGQAVPAAAGVTAEVETRVVQVETVSAETVMRDDYLIASGTIAAKQTSNIGALAEGVVEQIFVRVGDRVRKGDPLFRTRQVDYQRSLVEAEAMRDVALAEVRRAQTLVDRYTPLETKGVVSPVVFDDAKTALEVAGANLRLGETKVETAKQALGDTTVRAPFDGAITARYIDEGVFMANRFSGMGNSAVVQVQECGIAAAILFAPESELARLRLDLKGHLYVDGRSDPIESQILILNDRVDPTSRMVEFRMAFANPDCAVKAGQSVRAEVEVDPRSATVLPRRAIQGTGEDRYVYLVTNAQAKRRPVKITDIDADRVEILDGLTIGETVVLTASEPLYDGVRIELTPS</sequence>
<organism evidence="3 4">
    <name type="scientific">Hyphomonas pacifica</name>
    <dbReference type="NCBI Taxonomy" id="1280941"/>
    <lineage>
        <taxon>Bacteria</taxon>
        <taxon>Pseudomonadati</taxon>
        <taxon>Pseudomonadota</taxon>
        <taxon>Alphaproteobacteria</taxon>
        <taxon>Hyphomonadales</taxon>
        <taxon>Hyphomonadaceae</taxon>
        <taxon>Hyphomonas</taxon>
    </lineage>
</organism>
<dbReference type="Gene3D" id="1.10.287.470">
    <property type="entry name" value="Helix hairpin bin"/>
    <property type="match status" value="1"/>
</dbReference>
<dbReference type="Proteomes" id="UP000249123">
    <property type="component" value="Unassembled WGS sequence"/>
</dbReference>
<dbReference type="NCBIfam" id="TIGR01730">
    <property type="entry name" value="RND_mfp"/>
    <property type="match status" value="1"/>
</dbReference>
<evidence type="ECO:0000313" key="4">
    <source>
        <dbReference type="Proteomes" id="UP000249123"/>
    </source>
</evidence>
<feature type="domain" description="YknX-like C-terminal permuted SH3-like" evidence="2">
    <location>
        <begin position="292"/>
        <end position="358"/>
    </location>
</feature>
<evidence type="ECO:0000256" key="1">
    <source>
        <dbReference type="ARBA" id="ARBA00009477"/>
    </source>
</evidence>
<dbReference type="PANTHER" id="PTHR30469:SF15">
    <property type="entry name" value="HLYD FAMILY OF SECRETION PROTEINS"/>
    <property type="match status" value="1"/>
</dbReference>
<gene>
    <name evidence="3" type="ORF">HY3_15970</name>
</gene>
<dbReference type="AlphaFoldDB" id="A0A8B2PTA2"/>
<dbReference type="Pfam" id="PF25989">
    <property type="entry name" value="YknX_C"/>
    <property type="match status" value="1"/>
</dbReference>
<dbReference type="PANTHER" id="PTHR30469">
    <property type="entry name" value="MULTIDRUG RESISTANCE PROTEIN MDTA"/>
    <property type="match status" value="1"/>
</dbReference>
<dbReference type="GO" id="GO:1990281">
    <property type="term" value="C:efflux pump complex"/>
    <property type="evidence" value="ECO:0007669"/>
    <property type="project" value="TreeGrafter"/>
</dbReference>
<proteinExistence type="inferred from homology"/>
<comment type="similarity">
    <text evidence="1">Belongs to the membrane fusion protein (MFP) (TC 8.A.1) family.</text>
</comment>
<dbReference type="InterPro" id="IPR058637">
    <property type="entry name" value="YknX-like_C"/>
</dbReference>
<reference evidence="3 4" key="1">
    <citation type="submission" date="2013-04" db="EMBL/GenBank/DDBJ databases">
        <title>Hyphomonas sp. T24B3 Genome Sequencing.</title>
        <authorList>
            <person name="Lai Q."/>
            <person name="Shao Z."/>
        </authorList>
    </citation>
    <scope>NUCLEOTIDE SEQUENCE [LARGE SCALE GENOMIC DNA]</scope>
    <source>
        <strain evidence="3 4">T24B3</strain>
    </source>
</reference>
<evidence type="ECO:0000313" key="3">
    <source>
        <dbReference type="EMBL" id="RAN31952.1"/>
    </source>
</evidence>
<dbReference type="InterPro" id="IPR006143">
    <property type="entry name" value="RND_pump_MFP"/>
</dbReference>
<evidence type="ECO:0000259" key="2">
    <source>
        <dbReference type="Pfam" id="PF25989"/>
    </source>
</evidence>
<comment type="caution">
    <text evidence="3">The sequence shown here is derived from an EMBL/GenBank/DDBJ whole genome shotgun (WGS) entry which is preliminary data.</text>
</comment>